<name>A0A0P8X3U9_PSEFL</name>
<dbReference type="InterPro" id="IPR001173">
    <property type="entry name" value="Glyco_trans_2-like"/>
</dbReference>
<organism evidence="3 4">
    <name type="scientific">Pseudomonas fluorescens</name>
    <dbReference type="NCBI Taxonomy" id="294"/>
    <lineage>
        <taxon>Bacteria</taxon>
        <taxon>Pseudomonadati</taxon>
        <taxon>Pseudomonadota</taxon>
        <taxon>Gammaproteobacteria</taxon>
        <taxon>Pseudomonadales</taxon>
        <taxon>Pseudomonadaceae</taxon>
        <taxon>Pseudomonas</taxon>
    </lineage>
</organism>
<dbReference type="Pfam" id="PF00535">
    <property type="entry name" value="Glycos_transf_2"/>
    <property type="match status" value="1"/>
</dbReference>
<sequence length="273" mass="31746">MNNPDFSAESSKAFSIVIVNYKTPEITKICLDLLHQHFGSNGIPIWVVDNYSADESTEYLRTLDWINLIERSVSQPEAGHIAHGKALDLVLERVETDYLFLMHTDTFVFDKNVFPMMLNKCIKNPKVVAVGCVEQLNRGTTRTLWRFSSRLFKHHYRRLKISMGLRSREPKPYKEVYLKSFCTLWNCKLVKQHKMNFSMDDRVPGYTLQDRMTELGYVVEMLSPRKIFSYLDHIQAGTVAAAGGYGKTHRRTKMYNNILKRLNKDDRKRQAAN</sequence>
<dbReference type="PATRIC" id="fig|294.162.peg.1693"/>
<protein>
    <submittedName>
        <fullName evidence="3">Glycosyl transferase 2 family protein</fullName>
    </submittedName>
</protein>
<keyword evidence="1" id="KW-1003">Cell membrane</keyword>
<evidence type="ECO:0000313" key="3">
    <source>
        <dbReference type="EMBL" id="KPU60664.1"/>
    </source>
</evidence>
<gene>
    <name evidence="3" type="ORF">AN403_4454</name>
</gene>
<evidence type="ECO:0000259" key="2">
    <source>
        <dbReference type="Pfam" id="PF00535"/>
    </source>
</evidence>
<feature type="domain" description="Glycosyltransferase 2-like" evidence="2">
    <location>
        <begin position="15"/>
        <end position="163"/>
    </location>
</feature>
<dbReference type="GO" id="GO:0016740">
    <property type="term" value="F:transferase activity"/>
    <property type="evidence" value="ECO:0007669"/>
    <property type="project" value="UniProtKB-KW"/>
</dbReference>
<evidence type="ECO:0000256" key="1">
    <source>
        <dbReference type="ARBA" id="ARBA00022519"/>
    </source>
</evidence>
<accession>A0A0P8X3U9</accession>
<dbReference type="OrthoDB" id="5785512at2"/>
<proteinExistence type="predicted"/>
<evidence type="ECO:0000313" key="4">
    <source>
        <dbReference type="Proteomes" id="UP000050349"/>
    </source>
</evidence>
<dbReference type="AlphaFoldDB" id="A0A0P8X3U9"/>
<keyword evidence="1" id="KW-0997">Cell inner membrane</keyword>
<dbReference type="Gene3D" id="3.90.550.10">
    <property type="entry name" value="Spore Coat Polysaccharide Biosynthesis Protein SpsA, Chain A"/>
    <property type="match status" value="1"/>
</dbReference>
<keyword evidence="1" id="KW-0472">Membrane</keyword>
<keyword evidence="3" id="KW-0808">Transferase</keyword>
<dbReference type="InterPro" id="IPR029044">
    <property type="entry name" value="Nucleotide-diphossugar_trans"/>
</dbReference>
<dbReference type="EMBL" id="LJXB01000066">
    <property type="protein sequence ID" value="KPU60664.1"/>
    <property type="molecule type" value="Genomic_DNA"/>
</dbReference>
<dbReference type="RefSeq" id="WP_057396960.1">
    <property type="nucleotide sequence ID" value="NZ_LJXB01000066.1"/>
</dbReference>
<comment type="caution">
    <text evidence="3">The sequence shown here is derived from an EMBL/GenBank/DDBJ whole genome shotgun (WGS) entry which is preliminary data.</text>
</comment>
<reference evidence="3 4" key="1">
    <citation type="submission" date="2015-09" db="EMBL/GenBank/DDBJ databases">
        <authorList>
            <person name="Jackson K.R."/>
            <person name="Lunt B.L."/>
            <person name="Fisher J.N.B."/>
            <person name="Gardner A.V."/>
            <person name="Bailey M.E."/>
            <person name="Deus L.M."/>
            <person name="Earl A.S."/>
            <person name="Gibby P.D."/>
            <person name="Hartmann K.A."/>
            <person name="Liu J.E."/>
            <person name="Manci A.M."/>
            <person name="Nielsen D.A."/>
            <person name="Solomon M.B."/>
            <person name="Breakwell D.P."/>
            <person name="Burnett S.H."/>
            <person name="Grose J.H."/>
        </authorList>
    </citation>
    <scope>NUCLEOTIDE SEQUENCE [LARGE SCALE GENOMIC DNA]</scope>
    <source>
        <strain evidence="3 4">S613</strain>
    </source>
</reference>
<dbReference type="SUPFAM" id="SSF53448">
    <property type="entry name" value="Nucleotide-diphospho-sugar transferases"/>
    <property type="match status" value="1"/>
</dbReference>
<dbReference type="Proteomes" id="UP000050349">
    <property type="component" value="Unassembled WGS sequence"/>
</dbReference>